<reference evidence="2" key="1">
    <citation type="journal article" date="2014" name="Int. J. Syst. Evol. Microbiol.">
        <title>Complete genome of a new Firmicutes species belonging to the dominant human colonic microbiota ('Ruminococcus bicirculans') reveals two chromosomes and a selective capacity to utilize plant glucans.</title>
        <authorList>
            <consortium name="NISC Comparative Sequencing Program"/>
            <person name="Wegmann U."/>
            <person name="Louis P."/>
            <person name="Goesmann A."/>
            <person name="Henrissat B."/>
            <person name="Duncan S.H."/>
            <person name="Flint H.J."/>
        </authorList>
    </citation>
    <scope>NUCLEOTIDE SEQUENCE</scope>
    <source>
        <strain evidence="2">NBRC 108219</strain>
    </source>
</reference>
<sequence length="349" mass="38081">MVVIRYFMGLVALFLTGFAVVSATPSQAQTDAVALRPTTPISEVHFRGGYFDQDKTQFGRWYEKRNNGKINYEFFETASDGKVIELTGPKGLVKMKLDLNAKIIQGEWPGQAMRTIYKINGIKPMVFKDLPVVAPPVVTPPVITPPSPPVANPQAPRPRDLQFVSHTRGHFARTSGMMWEERATGGQGFPFTEIGHDDRSLYLYDEGRDVLITLEPKDMQSRVSIGGEPLRRLYALTGFAQPPQTPIPHTPIPTQPDNRTLSEAEKMACTRRGGFVERAGLLGAERCTIPYSDGGDVCTDSSQCQGQCRSNSDAPTGAPASGLCQPTDNPFGCHSEILGGRVAPGLCVD</sequence>
<dbReference type="RefSeq" id="WP_284389481.1">
    <property type="nucleotide sequence ID" value="NZ_BSNK01000002.1"/>
</dbReference>
<name>A0ABQ5V9S2_9PROT</name>
<evidence type="ECO:0000256" key="1">
    <source>
        <dbReference type="SAM" id="SignalP"/>
    </source>
</evidence>
<dbReference type="Proteomes" id="UP001161391">
    <property type="component" value="Unassembled WGS sequence"/>
</dbReference>
<evidence type="ECO:0000313" key="3">
    <source>
        <dbReference type="Proteomes" id="UP001161391"/>
    </source>
</evidence>
<organism evidence="2 3">
    <name type="scientific">Algimonas ampicilliniresistens</name>
    <dbReference type="NCBI Taxonomy" id="1298735"/>
    <lineage>
        <taxon>Bacteria</taxon>
        <taxon>Pseudomonadati</taxon>
        <taxon>Pseudomonadota</taxon>
        <taxon>Alphaproteobacteria</taxon>
        <taxon>Maricaulales</taxon>
        <taxon>Robiginitomaculaceae</taxon>
        <taxon>Algimonas</taxon>
    </lineage>
</organism>
<keyword evidence="1" id="KW-0732">Signal</keyword>
<proteinExistence type="predicted"/>
<keyword evidence="3" id="KW-1185">Reference proteome</keyword>
<accession>A0ABQ5V9S2</accession>
<reference evidence="2" key="2">
    <citation type="submission" date="2023-01" db="EMBL/GenBank/DDBJ databases">
        <title>Draft genome sequence of Algimonas ampicilliniresistens strain NBRC 108219.</title>
        <authorList>
            <person name="Sun Q."/>
            <person name="Mori K."/>
        </authorList>
    </citation>
    <scope>NUCLEOTIDE SEQUENCE</scope>
    <source>
        <strain evidence="2">NBRC 108219</strain>
    </source>
</reference>
<feature type="signal peptide" evidence="1">
    <location>
        <begin position="1"/>
        <end position="28"/>
    </location>
</feature>
<evidence type="ECO:0000313" key="2">
    <source>
        <dbReference type="EMBL" id="GLQ23747.1"/>
    </source>
</evidence>
<dbReference type="EMBL" id="BSNK01000002">
    <property type="protein sequence ID" value="GLQ23747.1"/>
    <property type="molecule type" value="Genomic_DNA"/>
</dbReference>
<feature type="chain" id="PRO_5045084110" evidence="1">
    <location>
        <begin position="29"/>
        <end position="349"/>
    </location>
</feature>
<protein>
    <submittedName>
        <fullName evidence="2">Uncharacterized protein</fullName>
    </submittedName>
</protein>
<comment type="caution">
    <text evidence="2">The sequence shown here is derived from an EMBL/GenBank/DDBJ whole genome shotgun (WGS) entry which is preliminary data.</text>
</comment>
<gene>
    <name evidence="2" type="ORF">GCM10007853_16210</name>
</gene>